<dbReference type="SUPFAM" id="SSF56529">
    <property type="entry name" value="FAH"/>
    <property type="match status" value="1"/>
</dbReference>
<dbReference type="FunFam" id="3.90.850.10:FF:000002">
    <property type="entry name" value="2-hydroxyhepta-2,4-diene-1,7-dioate isomerase"/>
    <property type="match status" value="1"/>
</dbReference>
<dbReference type="PANTHER" id="PTHR42796:SF4">
    <property type="entry name" value="FUMARYLACETOACETATE HYDROLASE DOMAIN-CONTAINING PROTEIN 2A"/>
    <property type="match status" value="1"/>
</dbReference>
<evidence type="ECO:0000256" key="1">
    <source>
        <dbReference type="ARBA" id="ARBA00010211"/>
    </source>
</evidence>
<evidence type="ECO:0000259" key="3">
    <source>
        <dbReference type="Pfam" id="PF01557"/>
    </source>
</evidence>
<keyword evidence="2" id="KW-0479">Metal-binding</keyword>
<dbReference type="GO" id="GO:0046872">
    <property type="term" value="F:metal ion binding"/>
    <property type="evidence" value="ECO:0007669"/>
    <property type="project" value="UniProtKB-KW"/>
</dbReference>
<gene>
    <name evidence="4" type="ORF">BST14_12295</name>
</gene>
<comment type="caution">
    <text evidence="4">The sequence shown here is derived from an EMBL/GenBank/DDBJ whole genome shotgun (WGS) entry which is preliminary data.</text>
</comment>
<dbReference type="EMBL" id="MVHG01000024">
    <property type="protein sequence ID" value="ORA15180.1"/>
    <property type="molecule type" value="Genomic_DNA"/>
</dbReference>
<dbReference type="InterPro" id="IPR036663">
    <property type="entry name" value="Fumarylacetoacetase_C_sf"/>
</dbReference>
<name>A0A1W9ZHJ5_MYCAI</name>
<dbReference type="GO" id="GO:0019752">
    <property type="term" value="P:carboxylic acid metabolic process"/>
    <property type="evidence" value="ECO:0007669"/>
    <property type="project" value="UniProtKB-ARBA"/>
</dbReference>
<organism evidence="4 5">
    <name type="scientific">Mycobacterium arosiense ATCC BAA-1401 = DSM 45069</name>
    <dbReference type="NCBI Taxonomy" id="1265311"/>
    <lineage>
        <taxon>Bacteria</taxon>
        <taxon>Bacillati</taxon>
        <taxon>Actinomycetota</taxon>
        <taxon>Actinomycetes</taxon>
        <taxon>Mycobacteriales</taxon>
        <taxon>Mycobacteriaceae</taxon>
        <taxon>Mycobacterium</taxon>
        <taxon>Mycobacterium avium complex (MAC)</taxon>
    </lineage>
</organism>
<proteinExistence type="inferred from homology"/>
<dbReference type="Proteomes" id="UP000192707">
    <property type="component" value="Unassembled WGS sequence"/>
</dbReference>
<dbReference type="InterPro" id="IPR051121">
    <property type="entry name" value="FAH"/>
</dbReference>
<keyword evidence="5" id="KW-1185">Reference proteome</keyword>
<feature type="domain" description="Fumarylacetoacetase-like C-terminal" evidence="3">
    <location>
        <begin position="84"/>
        <end position="295"/>
    </location>
</feature>
<evidence type="ECO:0000313" key="4">
    <source>
        <dbReference type="EMBL" id="ORA15180.1"/>
    </source>
</evidence>
<sequence length="314" mass="33661">MNMKLVSFGERGKEQPGVLSNQNMIIPLSAAMQRWGCPDATMNDVLRVLADVRTRIAELTVTGADAIPMDGVRLGPPVPHPGAVFAVGANYPAHLAEHGAAELPTKPILFAKPTSSITGPFDAIEIPHETAMLDYEIELAVVIGRAGRRISVNTALQHVAGYMIANDVTARDVFLGEADKNPLYLQVLRGKGYDTFCPTGPWLVTADEVGDPRNLRLRLSVNTDLRQDDVCAHMIFDVPTLLASVSEFVTLRPGDVVLTGSPAGVGMSRQPPEFLKAGDILQLEASGLGVMRTPVIDEPAVSVPEVTELTPGRE</sequence>
<dbReference type="Pfam" id="PF01557">
    <property type="entry name" value="FAA_hydrolase"/>
    <property type="match status" value="1"/>
</dbReference>
<accession>A0A1W9ZHJ5</accession>
<dbReference type="PANTHER" id="PTHR42796">
    <property type="entry name" value="FUMARYLACETOACETATE HYDROLASE DOMAIN-CONTAINING PROTEIN 2A-RELATED"/>
    <property type="match status" value="1"/>
</dbReference>
<dbReference type="GO" id="GO:0016853">
    <property type="term" value="F:isomerase activity"/>
    <property type="evidence" value="ECO:0007669"/>
    <property type="project" value="UniProtKB-ARBA"/>
</dbReference>
<evidence type="ECO:0000256" key="2">
    <source>
        <dbReference type="ARBA" id="ARBA00022723"/>
    </source>
</evidence>
<reference evidence="4 5" key="1">
    <citation type="submission" date="2016-12" db="EMBL/GenBank/DDBJ databases">
        <title>The new phylogeny of genus Mycobacterium.</title>
        <authorList>
            <person name="Tortoli E."/>
            <person name="Trovato A."/>
            <person name="Cirillo D.M."/>
        </authorList>
    </citation>
    <scope>NUCLEOTIDE SEQUENCE [LARGE SCALE GENOMIC DNA]</scope>
    <source>
        <strain evidence="4 5">DSM 45069</strain>
    </source>
</reference>
<comment type="similarity">
    <text evidence="1">Belongs to the FAH family.</text>
</comment>
<evidence type="ECO:0000313" key="5">
    <source>
        <dbReference type="Proteomes" id="UP000192707"/>
    </source>
</evidence>
<dbReference type="Gene3D" id="2.30.30.980">
    <property type="match status" value="1"/>
</dbReference>
<protein>
    <recommendedName>
        <fullName evidence="3">Fumarylacetoacetase-like C-terminal domain-containing protein</fullName>
    </recommendedName>
</protein>
<dbReference type="InterPro" id="IPR011234">
    <property type="entry name" value="Fumarylacetoacetase-like_C"/>
</dbReference>
<dbReference type="AlphaFoldDB" id="A0A1W9ZHJ5"/>
<dbReference type="Gene3D" id="3.90.850.10">
    <property type="entry name" value="Fumarylacetoacetase-like, C-terminal domain"/>
    <property type="match status" value="1"/>
</dbReference>